<organism evidence="9 10">
    <name type="scientific">Trapa incisa</name>
    <dbReference type="NCBI Taxonomy" id="236973"/>
    <lineage>
        <taxon>Eukaryota</taxon>
        <taxon>Viridiplantae</taxon>
        <taxon>Streptophyta</taxon>
        <taxon>Embryophyta</taxon>
        <taxon>Tracheophyta</taxon>
        <taxon>Spermatophyta</taxon>
        <taxon>Magnoliopsida</taxon>
        <taxon>eudicotyledons</taxon>
        <taxon>Gunneridae</taxon>
        <taxon>Pentapetalae</taxon>
        <taxon>rosids</taxon>
        <taxon>malvids</taxon>
        <taxon>Myrtales</taxon>
        <taxon>Lythraceae</taxon>
        <taxon>Trapa</taxon>
    </lineage>
</organism>
<dbReference type="Pfam" id="PF00847">
    <property type="entry name" value="AP2"/>
    <property type="match status" value="1"/>
</dbReference>
<feature type="region of interest" description="Disordered" evidence="7">
    <location>
        <begin position="42"/>
        <end position="91"/>
    </location>
</feature>
<keyword evidence="10" id="KW-1185">Reference proteome</keyword>
<keyword evidence="5" id="KW-0539">Nucleus</keyword>
<evidence type="ECO:0000256" key="3">
    <source>
        <dbReference type="ARBA" id="ARBA00023125"/>
    </source>
</evidence>
<evidence type="ECO:0000256" key="2">
    <source>
        <dbReference type="ARBA" id="ARBA00023015"/>
    </source>
</evidence>
<name>A0AAN7JLC4_9MYRT</name>
<comment type="caution">
    <text evidence="9">The sequence shown here is derived from an EMBL/GenBank/DDBJ whole genome shotgun (WGS) entry which is preliminary data.</text>
</comment>
<dbReference type="InterPro" id="IPR044808">
    <property type="entry name" value="ERF_plant"/>
</dbReference>
<feature type="compositionally biased region" description="Polar residues" evidence="7">
    <location>
        <begin position="42"/>
        <end position="66"/>
    </location>
</feature>
<dbReference type="GO" id="GO:0009873">
    <property type="term" value="P:ethylene-activated signaling pathway"/>
    <property type="evidence" value="ECO:0007669"/>
    <property type="project" value="InterPro"/>
</dbReference>
<protein>
    <recommendedName>
        <fullName evidence="8">AP2/ERF domain-containing protein</fullName>
    </recommendedName>
</protein>
<evidence type="ECO:0000313" key="10">
    <source>
        <dbReference type="Proteomes" id="UP001345219"/>
    </source>
</evidence>
<comment type="similarity">
    <text evidence="6">Belongs to the AP2/ERF transcription factor family. ERF subfamily.</text>
</comment>
<dbReference type="PRINTS" id="PR00367">
    <property type="entry name" value="ETHRSPELEMNT"/>
</dbReference>
<dbReference type="FunFam" id="3.30.730.10:FF:000001">
    <property type="entry name" value="Ethylene-responsive transcription factor 2"/>
    <property type="match status" value="1"/>
</dbReference>
<dbReference type="PANTHER" id="PTHR31190:SF134">
    <property type="entry name" value="ETHYLENE-RESPONSIVE TRANSCRIPTION FACTOR ERF098-LIKE"/>
    <property type="match status" value="1"/>
</dbReference>
<evidence type="ECO:0000256" key="6">
    <source>
        <dbReference type="ARBA" id="ARBA00024343"/>
    </source>
</evidence>
<dbReference type="PANTHER" id="PTHR31190">
    <property type="entry name" value="DNA-BINDING DOMAIN"/>
    <property type="match status" value="1"/>
</dbReference>
<comment type="subcellular location">
    <subcellularLocation>
        <location evidence="1">Nucleus</location>
    </subcellularLocation>
</comment>
<evidence type="ECO:0000256" key="7">
    <source>
        <dbReference type="SAM" id="MobiDB-lite"/>
    </source>
</evidence>
<evidence type="ECO:0000256" key="4">
    <source>
        <dbReference type="ARBA" id="ARBA00023163"/>
    </source>
</evidence>
<sequence>MTKPSDKTRTLETGQEDFTWKIQLQAPLFTTQVVQLGKGNTQLQTMDPSSSSGAHNSGKNSASTSLGTGGRLKPETEKQQQQPRYRGIRRRPWGKFAAEIRDPSRPGARLWLGTFNTAEAAARAYDRAAFAFRGHLAILNFPNDLHYLSHQHDENPSSFSSSCTASGATSFSEEEGGRFREGARGGEVIEFEYLDDQLLEDLLGYSDLDNNSFPRM</sequence>
<dbReference type="GO" id="GO:0003700">
    <property type="term" value="F:DNA-binding transcription factor activity"/>
    <property type="evidence" value="ECO:0007669"/>
    <property type="project" value="InterPro"/>
</dbReference>
<dbReference type="Gene3D" id="3.30.730.10">
    <property type="entry name" value="AP2/ERF domain"/>
    <property type="match status" value="1"/>
</dbReference>
<reference evidence="9 10" key="1">
    <citation type="journal article" date="2023" name="Hortic Res">
        <title>Pangenome of water caltrop reveals structural variations and asymmetric subgenome divergence after allopolyploidization.</title>
        <authorList>
            <person name="Zhang X."/>
            <person name="Chen Y."/>
            <person name="Wang L."/>
            <person name="Yuan Y."/>
            <person name="Fang M."/>
            <person name="Shi L."/>
            <person name="Lu R."/>
            <person name="Comes H.P."/>
            <person name="Ma Y."/>
            <person name="Chen Y."/>
            <person name="Huang G."/>
            <person name="Zhou Y."/>
            <person name="Zheng Z."/>
            <person name="Qiu Y."/>
        </authorList>
    </citation>
    <scope>NUCLEOTIDE SEQUENCE [LARGE SCALE GENOMIC DNA]</scope>
    <source>
        <tissue evidence="9">Roots</tissue>
    </source>
</reference>
<dbReference type="GO" id="GO:0003677">
    <property type="term" value="F:DNA binding"/>
    <property type="evidence" value="ECO:0007669"/>
    <property type="project" value="UniProtKB-KW"/>
</dbReference>
<dbReference type="AlphaFoldDB" id="A0AAN7JLC4"/>
<dbReference type="Proteomes" id="UP001345219">
    <property type="component" value="Chromosome 12"/>
</dbReference>
<dbReference type="InterPro" id="IPR036955">
    <property type="entry name" value="AP2/ERF_dom_sf"/>
</dbReference>
<dbReference type="SUPFAM" id="SSF54171">
    <property type="entry name" value="DNA-binding domain"/>
    <property type="match status" value="1"/>
</dbReference>
<dbReference type="EMBL" id="JAXIOK010000019">
    <property type="protein sequence ID" value="KAK4748120.1"/>
    <property type="molecule type" value="Genomic_DNA"/>
</dbReference>
<evidence type="ECO:0000313" key="9">
    <source>
        <dbReference type="EMBL" id="KAK4748120.1"/>
    </source>
</evidence>
<evidence type="ECO:0000259" key="8">
    <source>
        <dbReference type="PROSITE" id="PS51032"/>
    </source>
</evidence>
<dbReference type="InterPro" id="IPR016177">
    <property type="entry name" value="DNA-bd_dom_sf"/>
</dbReference>
<dbReference type="PROSITE" id="PS51032">
    <property type="entry name" value="AP2_ERF"/>
    <property type="match status" value="1"/>
</dbReference>
<feature type="compositionally biased region" description="Low complexity" evidence="7">
    <location>
        <begin position="157"/>
        <end position="171"/>
    </location>
</feature>
<dbReference type="SMART" id="SM00380">
    <property type="entry name" value="AP2"/>
    <property type="match status" value="1"/>
</dbReference>
<feature type="region of interest" description="Disordered" evidence="7">
    <location>
        <begin position="152"/>
        <end position="179"/>
    </location>
</feature>
<keyword evidence="3" id="KW-0238">DNA-binding</keyword>
<evidence type="ECO:0000256" key="5">
    <source>
        <dbReference type="ARBA" id="ARBA00023242"/>
    </source>
</evidence>
<gene>
    <name evidence="9" type="ORF">SAY87_014706</name>
</gene>
<dbReference type="InterPro" id="IPR001471">
    <property type="entry name" value="AP2/ERF_dom"/>
</dbReference>
<dbReference type="GO" id="GO:0005634">
    <property type="term" value="C:nucleus"/>
    <property type="evidence" value="ECO:0007669"/>
    <property type="project" value="UniProtKB-SubCell"/>
</dbReference>
<dbReference type="CDD" id="cd00018">
    <property type="entry name" value="AP2"/>
    <property type="match status" value="1"/>
</dbReference>
<accession>A0AAN7JLC4</accession>
<feature type="domain" description="AP2/ERF" evidence="8">
    <location>
        <begin position="84"/>
        <end position="142"/>
    </location>
</feature>
<proteinExistence type="inferred from homology"/>
<evidence type="ECO:0000256" key="1">
    <source>
        <dbReference type="ARBA" id="ARBA00004123"/>
    </source>
</evidence>
<keyword evidence="4" id="KW-0804">Transcription</keyword>
<keyword evidence="2" id="KW-0805">Transcription regulation</keyword>